<organism evidence="1 2">
    <name type="scientific">Gordonia alkaliphila</name>
    <dbReference type="NCBI Taxonomy" id="1053547"/>
    <lineage>
        <taxon>Bacteria</taxon>
        <taxon>Bacillati</taxon>
        <taxon>Actinomycetota</taxon>
        <taxon>Actinomycetes</taxon>
        <taxon>Mycobacteriales</taxon>
        <taxon>Gordoniaceae</taxon>
        <taxon>Gordonia</taxon>
    </lineage>
</organism>
<protein>
    <recommendedName>
        <fullName evidence="3">DUF222 domain-containing protein</fullName>
    </recommendedName>
</protein>
<accession>A0ABP8Z4J2</accession>
<dbReference type="EMBL" id="BAABIE010000005">
    <property type="protein sequence ID" value="GAA4746272.1"/>
    <property type="molecule type" value="Genomic_DNA"/>
</dbReference>
<dbReference type="RefSeq" id="WP_345312989.1">
    <property type="nucleotide sequence ID" value="NZ_BAABIE010000005.1"/>
</dbReference>
<reference evidence="2" key="1">
    <citation type="journal article" date="2019" name="Int. J. Syst. Evol. Microbiol.">
        <title>The Global Catalogue of Microorganisms (GCM) 10K type strain sequencing project: providing services to taxonomists for standard genome sequencing and annotation.</title>
        <authorList>
            <consortium name="The Broad Institute Genomics Platform"/>
            <consortium name="The Broad Institute Genome Sequencing Center for Infectious Disease"/>
            <person name="Wu L."/>
            <person name="Ma J."/>
        </authorList>
    </citation>
    <scope>NUCLEOTIDE SEQUENCE [LARGE SCALE GENOMIC DNA]</scope>
    <source>
        <strain evidence="2">JCM 18077</strain>
    </source>
</reference>
<dbReference type="Proteomes" id="UP001500822">
    <property type="component" value="Unassembled WGS sequence"/>
</dbReference>
<evidence type="ECO:0000313" key="2">
    <source>
        <dbReference type="Proteomes" id="UP001500822"/>
    </source>
</evidence>
<evidence type="ECO:0000313" key="1">
    <source>
        <dbReference type="EMBL" id="GAA4746272.1"/>
    </source>
</evidence>
<gene>
    <name evidence="1" type="ORF">GCM10023217_14830</name>
</gene>
<evidence type="ECO:0008006" key="3">
    <source>
        <dbReference type="Google" id="ProtNLM"/>
    </source>
</evidence>
<keyword evidence="2" id="KW-1185">Reference proteome</keyword>
<comment type="caution">
    <text evidence="1">The sequence shown here is derived from an EMBL/GenBank/DDBJ whole genome shotgun (WGS) entry which is preliminary data.</text>
</comment>
<proteinExistence type="predicted"/>
<name>A0ABP8Z4J2_9ACTN</name>
<sequence>MHEDYIIDQVAAIQAASGFHLTTGDISAMRRLLRGEVTVEQEKVAVLAELATARVGAPTPGPPIRDNLLGLTCPAELHIAERRLTSLRMAQLVADPGVLDS</sequence>